<evidence type="ECO:0000313" key="3">
    <source>
        <dbReference type="Proteomes" id="UP000307440"/>
    </source>
</evidence>
<proteinExistence type="predicted"/>
<sequence length="331" mass="36639">MHRPPRFRKPIPTFLDVEWNSSEGSLECCGPHPTGNGTNSVYSRDSPYPRNQSYDDLRSSSELLMKGLTNAFIWRPDDLEDDPNTAVIMTAQRASVGPARLVRVSPRPLKTLKRVYSSHYPRVLAGVIRHGSCSALVENCFSTTSSQSMNALLESGNMARASRLMRRATTCRYNLSKDLPPLPRDSISITGLDLSMSPVVHELYKASTEMEESDDGASIDSCAATKGTCQEHAPALEGISVCPDASDLEVYLEQPILYEQAEALCSPSGFLNNSDLWLRDYINKRPIVSSQCEPSSGFLKSRHRRSKHPVIIHSPIPMKNFSGFSAVLQYA</sequence>
<protein>
    <submittedName>
        <fullName evidence="2">Uncharacterized protein</fullName>
    </submittedName>
</protein>
<accession>A0A5C3L7F5</accession>
<dbReference type="EMBL" id="ML210205">
    <property type="protein sequence ID" value="TFK24168.1"/>
    <property type="molecule type" value="Genomic_DNA"/>
</dbReference>
<dbReference type="Proteomes" id="UP000307440">
    <property type="component" value="Unassembled WGS sequence"/>
</dbReference>
<keyword evidence="3" id="KW-1185">Reference proteome</keyword>
<name>A0A5C3L7F5_COPMA</name>
<dbReference type="AlphaFoldDB" id="A0A5C3L7F5"/>
<feature type="region of interest" description="Disordered" evidence="1">
    <location>
        <begin position="28"/>
        <end position="50"/>
    </location>
</feature>
<organism evidence="2 3">
    <name type="scientific">Coprinopsis marcescibilis</name>
    <name type="common">Agaric fungus</name>
    <name type="synonym">Psathyrella marcescibilis</name>
    <dbReference type="NCBI Taxonomy" id="230819"/>
    <lineage>
        <taxon>Eukaryota</taxon>
        <taxon>Fungi</taxon>
        <taxon>Dikarya</taxon>
        <taxon>Basidiomycota</taxon>
        <taxon>Agaricomycotina</taxon>
        <taxon>Agaricomycetes</taxon>
        <taxon>Agaricomycetidae</taxon>
        <taxon>Agaricales</taxon>
        <taxon>Agaricineae</taxon>
        <taxon>Psathyrellaceae</taxon>
        <taxon>Coprinopsis</taxon>
    </lineage>
</organism>
<evidence type="ECO:0000256" key="1">
    <source>
        <dbReference type="SAM" id="MobiDB-lite"/>
    </source>
</evidence>
<reference evidence="2 3" key="1">
    <citation type="journal article" date="2019" name="Nat. Ecol. Evol.">
        <title>Megaphylogeny resolves global patterns of mushroom evolution.</title>
        <authorList>
            <person name="Varga T."/>
            <person name="Krizsan K."/>
            <person name="Foldi C."/>
            <person name="Dima B."/>
            <person name="Sanchez-Garcia M."/>
            <person name="Sanchez-Ramirez S."/>
            <person name="Szollosi G.J."/>
            <person name="Szarkandi J.G."/>
            <person name="Papp V."/>
            <person name="Albert L."/>
            <person name="Andreopoulos W."/>
            <person name="Angelini C."/>
            <person name="Antonin V."/>
            <person name="Barry K.W."/>
            <person name="Bougher N.L."/>
            <person name="Buchanan P."/>
            <person name="Buyck B."/>
            <person name="Bense V."/>
            <person name="Catcheside P."/>
            <person name="Chovatia M."/>
            <person name="Cooper J."/>
            <person name="Damon W."/>
            <person name="Desjardin D."/>
            <person name="Finy P."/>
            <person name="Geml J."/>
            <person name="Haridas S."/>
            <person name="Hughes K."/>
            <person name="Justo A."/>
            <person name="Karasinski D."/>
            <person name="Kautmanova I."/>
            <person name="Kiss B."/>
            <person name="Kocsube S."/>
            <person name="Kotiranta H."/>
            <person name="LaButti K.M."/>
            <person name="Lechner B.E."/>
            <person name="Liimatainen K."/>
            <person name="Lipzen A."/>
            <person name="Lukacs Z."/>
            <person name="Mihaltcheva S."/>
            <person name="Morgado L.N."/>
            <person name="Niskanen T."/>
            <person name="Noordeloos M.E."/>
            <person name="Ohm R.A."/>
            <person name="Ortiz-Santana B."/>
            <person name="Ovrebo C."/>
            <person name="Racz N."/>
            <person name="Riley R."/>
            <person name="Savchenko A."/>
            <person name="Shiryaev A."/>
            <person name="Soop K."/>
            <person name="Spirin V."/>
            <person name="Szebenyi C."/>
            <person name="Tomsovsky M."/>
            <person name="Tulloss R.E."/>
            <person name="Uehling J."/>
            <person name="Grigoriev I.V."/>
            <person name="Vagvolgyi C."/>
            <person name="Papp T."/>
            <person name="Martin F.M."/>
            <person name="Miettinen O."/>
            <person name="Hibbett D.S."/>
            <person name="Nagy L.G."/>
        </authorList>
    </citation>
    <scope>NUCLEOTIDE SEQUENCE [LARGE SCALE GENOMIC DNA]</scope>
    <source>
        <strain evidence="2 3">CBS 121175</strain>
    </source>
</reference>
<evidence type="ECO:0000313" key="2">
    <source>
        <dbReference type="EMBL" id="TFK24168.1"/>
    </source>
</evidence>
<gene>
    <name evidence="2" type="ORF">FA15DRAFT_756722</name>
</gene>
<feature type="compositionally biased region" description="Polar residues" evidence="1">
    <location>
        <begin position="35"/>
        <end position="50"/>
    </location>
</feature>